<accession>A0A0L0G7I8</accession>
<sequence>MGNCEDIIEFTTQCRDLFLAKSVPRCQYPALVIYLLDFTDATKKTKAVLIELRNSETHMTKHYKDPEQHNRTIIDRLRHHPVIYLLEKFLNMRNKTLNVEVRTERLHRTMQVLEERHRNSNIEPIHTKILKATRYQAFTYYEQQEKVDAIIKADKLPDGSEGLLSDMKHTVFHSLTEANGRAAPKSARDNSQAVTHSQSQNGKPTATKRHKPDNGALKQIKSIGQPQEKKGAREDRACPYCKVMPAPQRFSLCPMKASYQTKQAEERVKNDVQIARLSNTSGKVEDITDGDEH</sequence>
<evidence type="ECO:0000256" key="1">
    <source>
        <dbReference type="SAM" id="MobiDB-lite"/>
    </source>
</evidence>
<evidence type="ECO:0000313" key="2">
    <source>
        <dbReference type="EMBL" id="KNC84965.1"/>
    </source>
</evidence>
<organism evidence="2 3">
    <name type="scientific">Sphaeroforma arctica JP610</name>
    <dbReference type="NCBI Taxonomy" id="667725"/>
    <lineage>
        <taxon>Eukaryota</taxon>
        <taxon>Ichthyosporea</taxon>
        <taxon>Ichthyophonida</taxon>
        <taxon>Sphaeroforma</taxon>
    </lineage>
</organism>
<name>A0A0L0G7I8_9EUKA</name>
<dbReference type="RefSeq" id="XP_014158867.1">
    <property type="nucleotide sequence ID" value="XM_014303392.1"/>
</dbReference>
<feature type="region of interest" description="Disordered" evidence="1">
    <location>
        <begin position="179"/>
        <end position="234"/>
    </location>
</feature>
<dbReference type="Proteomes" id="UP000054560">
    <property type="component" value="Unassembled WGS sequence"/>
</dbReference>
<dbReference type="AlphaFoldDB" id="A0A0L0G7I8"/>
<dbReference type="EMBL" id="KQ241728">
    <property type="protein sequence ID" value="KNC84965.1"/>
    <property type="molecule type" value="Genomic_DNA"/>
</dbReference>
<protein>
    <submittedName>
        <fullName evidence="2">Uncharacterized protein</fullName>
    </submittedName>
</protein>
<gene>
    <name evidence="2" type="ORF">SARC_02820</name>
</gene>
<proteinExistence type="predicted"/>
<reference evidence="2 3" key="1">
    <citation type="submission" date="2011-02" db="EMBL/GenBank/DDBJ databases">
        <title>The Genome Sequence of Sphaeroforma arctica JP610.</title>
        <authorList>
            <consortium name="The Broad Institute Genome Sequencing Platform"/>
            <person name="Russ C."/>
            <person name="Cuomo C."/>
            <person name="Young S.K."/>
            <person name="Zeng Q."/>
            <person name="Gargeya S."/>
            <person name="Alvarado L."/>
            <person name="Berlin A."/>
            <person name="Chapman S.B."/>
            <person name="Chen Z."/>
            <person name="Freedman E."/>
            <person name="Gellesch M."/>
            <person name="Goldberg J."/>
            <person name="Griggs A."/>
            <person name="Gujja S."/>
            <person name="Heilman E."/>
            <person name="Heiman D."/>
            <person name="Howarth C."/>
            <person name="Mehta T."/>
            <person name="Neiman D."/>
            <person name="Pearson M."/>
            <person name="Roberts A."/>
            <person name="Saif S."/>
            <person name="Shea T."/>
            <person name="Shenoy N."/>
            <person name="Sisk P."/>
            <person name="Stolte C."/>
            <person name="Sykes S."/>
            <person name="White J."/>
            <person name="Yandava C."/>
            <person name="Burger G."/>
            <person name="Gray M.W."/>
            <person name="Holland P.W.H."/>
            <person name="King N."/>
            <person name="Lang F.B.F."/>
            <person name="Roger A.J."/>
            <person name="Ruiz-Trillo I."/>
            <person name="Haas B."/>
            <person name="Nusbaum C."/>
            <person name="Birren B."/>
        </authorList>
    </citation>
    <scope>NUCLEOTIDE SEQUENCE [LARGE SCALE GENOMIC DNA]</scope>
    <source>
        <strain evidence="2 3">JP610</strain>
    </source>
</reference>
<keyword evidence="3" id="KW-1185">Reference proteome</keyword>
<feature type="compositionally biased region" description="Polar residues" evidence="1">
    <location>
        <begin position="189"/>
        <end position="204"/>
    </location>
</feature>
<evidence type="ECO:0000313" key="3">
    <source>
        <dbReference type="Proteomes" id="UP000054560"/>
    </source>
</evidence>
<dbReference type="GeneID" id="25903324"/>